<comment type="function">
    <text evidence="12">Colony queen number, a major feature of social organization, is associated with worker genotype for Gp-9. Colonies are headed by either a single reproductive queen (monogyne form) or multiple queens (polygyne form). Differences in worker Gp-9 genotypes between social forms may cause differences in workers' abilities to recognize queens and regulate their numbers.</text>
</comment>
<protein>
    <recommendedName>
        <fullName evidence="4">Pheromone-binding protein Gp-9</fullName>
    </recommendedName>
    <alternativeName>
        <fullName evidence="13">Putative odorant-binding protein Gp-9</fullName>
    </alternativeName>
</protein>
<evidence type="ECO:0000256" key="4">
    <source>
        <dbReference type="ARBA" id="ARBA00018422"/>
    </source>
</evidence>
<keyword evidence="16" id="KW-1185">Reference proteome</keyword>
<keyword evidence="11" id="KW-1015">Disulfide bond</keyword>
<proteinExistence type="inferred from homology"/>
<evidence type="ECO:0000256" key="7">
    <source>
        <dbReference type="ARBA" id="ARBA00022525"/>
    </source>
</evidence>
<dbReference type="GO" id="GO:0035176">
    <property type="term" value="P:social behavior"/>
    <property type="evidence" value="ECO:0007669"/>
    <property type="project" value="InterPro"/>
</dbReference>
<keyword evidence="10" id="KW-0590">Pheromone-binding</keyword>
<feature type="signal peptide" evidence="14">
    <location>
        <begin position="1"/>
        <end position="21"/>
    </location>
</feature>
<reference evidence="15 16" key="1">
    <citation type="submission" date="2023-03" db="EMBL/GenBank/DDBJ databases">
        <title>High recombination rates correlate with genetic variation in Cardiocondyla obscurior ants.</title>
        <authorList>
            <person name="Errbii M."/>
        </authorList>
    </citation>
    <scope>NUCLEOTIDE SEQUENCE [LARGE SCALE GENOMIC DNA]</scope>
    <source>
        <strain evidence="15">Alpha-2009</strain>
        <tissue evidence="15">Whole body</tissue>
    </source>
</reference>
<evidence type="ECO:0000256" key="10">
    <source>
        <dbReference type="ARBA" id="ARBA00023106"/>
    </source>
</evidence>
<evidence type="ECO:0000256" key="13">
    <source>
        <dbReference type="ARBA" id="ARBA00032377"/>
    </source>
</evidence>
<dbReference type="SMART" id="SM00708">
    <property type="entry name" value="PhBP"/>
    <property type="match status" value="1"/>
</dbReference>
<comment type="subunit">
    <text evidence="3">Homodimer.</text>
</comment>
<evidence type="ECO:0000313" key="16">
    <source>
        <dbReference type="Proteomes" id="UP001430953"/>
    </source>
</evidence>
<dbReference type="InterPro" id="IPR006170">
    <property type="entry name" value="PBP/GOBP"/>
</dbReference>
<dbReference type="EMBL" id="JADYXP020000002">
    <property type="protein sequence ID" value="KAL0130158.1"/>
    <property type="molecule type" value="Genomic_DNA"/>
</dbReference>
<dbReference type="AlphaFoldDB" id="A0AAW2GSI6"/>
<evidence type="ECO:0000256" key="8">
    <source>
        <dbReference type="ARBA" id="ARBA00022610"/>
    </source>
</evidence>
<evidence type="ECO:0000313" key="15">
    <source>
        <dbReference type="EMBL" id="KAL0130158.1"/>
    </source>
</evidence>
<comment type="subcellular location">
    <subcellularLocation>
        <location evidence="1">Secreted</location>
    </subcellularLocation>
</comment>
<keyword evidence="5" id="KW-0813">Transport</keyword>
<evidence type="ECO:0000256" key="2">
    <source>
        <dbReference type="ARBA" id="ARBA00008098"/>
    </source>
</evidence>
<dbReference type="InterPro" id="IPR036728">
    <property type="entry name" value="PBP_GOBP_sf"/>
</dbReference>
<dbReference type="GO" id="GO:0005550">
    <property type="term" value="F:pheromone binding"/>
    <property type="evidence" value="ECO:0007669"/>
    <property type="project" value="UniProtKB-KW"/>
</dbReference>
<keyword evidence="8" id="KW-0085">Behavior</keyword>
<dbReference type="GO" id="GO:0005615">
    <property type="term" value="C:extracellular space"/>
    <property type="evidence" value="ECO:0007669"/>
    <property type="project" value="InterPro"/>
</dbReference>
<organism evidence="15 16">
    <name type="scientific">Cardiocondyla obscurior</name>
    <dbReference type="NCBI Taxonomy" id="286306"/>
    <lineage>
        <taxon>Eukaryota</taxon>
        <taxon>Metazoa</taxon>
        <taxon>Ecdysozoa</taxon>
        <taxon>Arthropoda</taxon>
        <taxon>Hexapoda</taxon>
        <taxon>Insecta</taxon>
        <taxon>Pterygota</taxon>
        <taxon>Neoptera</taxon>
        <taxon>Endopterygota</taxon>
        <taxon>Hymenoptera</taxon>
        <taxon>Apocrita</taxon>
        <taxon>Aculeata</taxon>
        <taxon>Formicoidea</taxon>
        <taxon>Formicidae</taxon>
        <taxon>Myrmicinae</taxon>
        <taxon>Cardiocondyla</taxon>
    </lineage>
</organism>
<dbReference type="Pfam" id="PF01395">
    <property type="entry name" value="PBP_GOBP"/>
    <property type="match status" value="1"/>
</dbReference>
<dbReference type="CDD" id="cd23992">
    <property type="entry name" value="PBP_GOBP"/>
    <property type="match status" value="1"/>
</dbReference>
<evidence type="ECO:0000256" key="6">
    <source>
        <dbReference type="ARBA" id="ARBA00022507"/>
    </source>
</evidence>
<evidence type="ECO:0000256" key="5">
    <source>
        <dbReference type="ARBA" id="ARBA00022448"/>
    </source>
</evidence>
<sequence>MMMKFVLYVCLFVLSSTIIEGKLGNRNENYNVCLTENNVSDDDMFSITDILENKHTQSENQEKLKKNGCVLQCLLQKEGVMQEAEYDEEKIRSSFTKKTNVKPGEEMFEALNNCINETKNLTEKCEKSLALTECVIKAEERIFNIHKLKHKEHEDENKSEK</sequence>
<gene>
    <name evidence="15" type="ORF">PUN28_002041</name>
</gene>
<accession>A0AAW2GSI6</accession>
<comment type="caution">
    <text evidence="15">The sequence shown here is derived from an EMBL/GenBank/DDBJ whole genome shotgun (WGS) entry which is preliminary data.</text>
</comment>
<evidence type="ECO:0000256" key="1">
    <source>
        <dbReference type="ARBA" id="ARBA00004613"/>
    </source>
</evidence>
<dbReference type="SUPFAM" id="SSF47565">
    <property type="entry name" value="Insect pheromone/odorant-binding proteins"/>
    <property type="match status" value="1"/>
</dbReference>
<dbReference type="Proteomes" id="UP001430953">
    <property type="component" value="Unassembled WGS sequence"/>
</dbReference>
<evidence type="ECO:0000256" key="11">
    <source>
        <dbReference type="ARBA" id="ARBA00023157"/>
    </source>
</evidence>
<evidence type="ECO:0000256" key="3">
    <source>
        <dbReference type="ARBA" id="ARBA00011738"/>
    </source>
</evidence>
<dbReference type="Gene3D" id="1.10.238.20">
    <property type="entry name" value="Pheromone/general odorant binding protein domain"/>
    <property type="match status" value="1"/>
</dbReference>
<dbReference type="GO" id="GO:0019236">
    <property type="term" value="P:response to pheromone"/>
    <property type="evidence" value="ECO:0007669"/>
    <property type="project" value="UniProtKB-KW"/>
</dbReference>
<keyword evidence="9 14" id="KW-0732">Signal</keyword>
<keyword evidence="6" id="KW-0589">Pheromone response</keyword>
<evidence type="ECO:0000256" key="12">
    <source>
        <dbReference type="ARBA" id="ARBA00024844"/>
    </source>
</evidence>
<evidence type="ECO:0000256" key="14">
    <source>
        <dbReference type="SAM" id="SignalP"/>
    </source>
</evidence>
<dbReference type="PRINTS" id="PR02007">
    <property type="entry name" value="ODORANTBPGP9"/>
</dbReference>
<dbReference type="InterPro" id="IPR022354">
    <property type="entry name" value="Pheromone-bd_protein_Gp-9"/>
</dbReference>
<comment type="similarity">
    <text evidence="2">Belongs to the PBP/GOBP family.</text>
</comment>
<keyword evidence="7" id="KW-0964">Secreted</keyword>
<evidence type="ECO:0000256" key="9">
    <source>
        <dbReference type="ARBA" id="ARBA00022729"/>
    </source>
</evidence>
<feature type="chain" id="PRO_5043788978" description="Pheromone-binding protein Gp-9" evidence="14">
    <location>
        <begin position="22"/>
        <end position="161"/>
    </location>
</feature>
<name>A0AAW2GSI6_9HYME</name>